<dbReference type="OMA" id="MEATATI"/>
<dbReference type="EnsemblPlants" id="QL01p017897:mrna">
    <property type="protein sequence ID" value="QL01p017897:mrna:CDS:1"/>
    <property type="gene ID" value="QL01p017897"/>
</dbReference>
<dbReference type="CDD" id="cd01647">
    <property type="entry name" value="RT_LTR"/>
    <property type="match status" value="1"/>
</dbReference>
<keyword evidence="14" id="KW-1185">Reference proteome</keyword>
<feature type="region of interest" description="Disordered" evidence="9">
    <location>
        <begin position="159"/>
        <end position="201"/>
    </location>
</feature>
<feature type="compositionally biased region" description="Polar residues" evidence="9">
    <location>
        <begin position="192"/>
        <end position="201"/>
    </location>
</feature>
<dbReference type="Pfam" id="PF00078">
    <property type="entry name" value="RVT_1"/>
    <property type="match status" value="1"/>
</dbReference>
<dbReference type="InterPro" id="IPR043128">
    <property type="entry name" value="Rev_trsase/Diguanyl_cyclase"/>
</dbReference>
<evidence type="ECO:0000256" key="3">
    <source>
        <dbReference type="ARBA" id="ARBA00022695"/>
    </source>
</evidence>
<dbReference type="Pfam" id="PF00665">
    <property type="entry name" value="rve"/>
    <property type="match status" value="1"/>
</dbReference>
<dbReference type="EC" id="2.7.7.49" evidence="1"/>
<organism evidence="13 14">
    <name type="scientific">Quercus lobata</name>
    <name type="common">Valley oak</name>
    <dbReference type="NCBI Taxonomy" id="97700"/>
    <lineage>
        <taxon>Eukaryota</taxon>
        <taxon>Viridiplantae</taxon>
        <taxon>Streptophyta</taxon>
        <taxon>Embryophyta</taxon>
        <taxon>Tracheophyta</taxon>
        <taxon>Spermatophyta</taxon>
        <taxon>Magnoliopsida</taxon>
        <taxon>eudicotyledons</taxon>
        <taxon>Gunneridae</taxon>
        <taxon>Pentapetalae</taxon>
        <taxon>rosids</taxon>
        <taxon>fabids</taxon>
        <taxon>Fagales</taxon>
        <taxon>Fagaceae</taxon>
        <taxon>Quercus</taxon>
    </lineage>
</organism>
<keyword evidence="5" id="KW-0255">Endonuclease</keyword>
<feature type="compositionally biased region" description="Basic and acidic residues" evidence="9">
    <location>
        <begin position="415"/>
        <end position="436"/>
    </location>
</feature>
<evidence type="ECO:0000256" key="7">
    <source>
        <dbReference type="ARBA" id="ARBA00022918"/>
    </source>
</evidence>
<dbReference type="InterPro" id="IPR001584">
    <property type="entry name" value="Integrase_cat-core"/>
</dbReference>
<evidence type="ECO:0000256" key="6">
    <source>
        <dbReference type="ARBA" id="ARBA00022801"/>
    </source>
</evidence>
<dbReference type="Gene3D" id="3.30.70.270">
    <property type="match status" value="2"/>
</dbReference>
<evidence type="ECO:0000259" key="10">
    <source>
        <dbReference type="PROSITE" id="PS50878"/>
    </source>
</evidence>
<dbReference type="Pfam" id="PF17921">
    <property type="entry name" value="Integrase_H2C2"/>
    <property type="match status" value="1"/>
</dbReference>
<dbReference type="PROSITE" id="PS50879">
    <property type="entry name" value="RNASE_H_1"/>
    <property type="match status" value="1"/>
</dbReference>
<feature type="domain" description="RNase H type-1" evidence="11">
    <location>
        <begin position="1831"/>
        <end position="1960"/>
    </location>
</feature>
<dbReference type="InterPro" id="IPR002156">
    <property type="entry name" value="RNaseH_domain"/>
</dbReference>
<dbReference type="CDD" id="cd09274">
    <property type="entry name" value="RNase_HI_RT_Ty3"/>
    <property type="match status" value="1"/>
</dbReference>
<feature type="region of interest" description="Disordered" evidence="9">
    <location>
        <begin position="60"/>
        <end position="79"/>
    </location>
</feature>
<dbReference type="GO" id="GO:0004523">
    <property type="term" value="F:RNA-DNA hybrid ribonuclease activity"/>
    <property type="evidence" value="ECO:0007669"/>
    <property type="project" value="InterPro"/>
</dbReference>
<dbReference type="Gene3D" id="3.10.10.10">
    <property type="entry name" value="HIV Type 1 Reverse Transcriptase, subunit A, domain 1"/>
    <property type="match status" value="1"/>
</dbReference>
<dbReference type="InterPro" id="IPR000477">
    <property type="entry name" value="RT_dom"/>
</dbReference>
<dbReference type="CDD" id="cd00303">
    <property type="entry name" value="retropepsin_like"/>
    <property type="match status" value="1"/>
</dbReference>
<evidence type="ECO:0000256" key="4">
    <source>
        <dbReference type="ARBA" id="ARBA00022722"/>
    </source>
</evidence>
<dbReference type="GO" id="GO:0003676">
    <property type="term" value="F:nucleic acid binding"/>
    <property type="evidence" value="ECO:0007669"/>
    <property type="project" value="InterPro"/>
</dbReference>
<evidence type="ECO:0000256" key="2">
    <source>
        <dbReference type="ARBA" id="ARBA00022679"/>
    </source>
</evidence>
<dbReference type="InterPro" id="IPR041373">
    <property type="entry name" value="RT_RNaseH"/>
</dbReference>
<dbReference type="InterPro" id="IPR041588">
    <property type="entry name" value="Integrase_H2C2"/>
</dbReference>
<dbReference type="Gramene" id="QL01p017897:mrna">
    <property type="protein sequence ID" value="QL01p017897:mrna:CDS:1"/>
    <property type="gene ID" value="QL01p017897"/>
</dbReference>
<dbReference type="Gene3D" id="2.40.70.10">
    <property type="entry name" value="Acid Proteases"/>
    <property type="match status" value="1"/>
</dbReference>
<evidence type="ECO:0000259" key="11">
    <source>
        <dbReference type="PROSITE" id="PS50879"/>
    </source>
</evidence>
<dbReference type="InterPro" id="IPR021109">
    <property type="entry name" value="Peptidase_aspartic_dom_sf"/>
</dbReference>
<dbReference type="PROSITE" id="PS50994">
    <property type="entry name" value="INTEGRASE"/>
    <property type="match status" value="1"/>
</dbReference>
<dbReference type="PROSITE" id="PS50878">
    <property type="entry name" value="RT_POL"/>
    <property type="match status" value="1"/>
</dbReference>
<dbReference type="InterPro" id="IPR012337">
    <property type="entry name" value="RNaseH-like_sf"/>
</dbReference>
<dbReference type="InterPro" id="IPR005162">
    <property type="entry name" value="Retrotrans_gag_dom"/>
</dbReference>
<accession>A0A7N2KMQ3</accession>
<dbReference type="SUPFAM" id="SSF53098">
    <property type="entry name" value="Ribonuclease H-like"/>
    <property type="match status" value="2"/>
</dbReference>
<feature type="region of interest" description="Disordered" evidence="9">
    <location>
        <begin position="402"/>
        <end position="444"/>
    </location>
</feature>
<evidence type="ECO:0000313" key="13">
    <source>
        <dbReference type="EnsemblPlants" id="QL01p017897:mrna:CDS:1"/>
    </source>
</evidence>
<proteinExistence type="predicted"/>
<feature type="region of interest" description="Disordered" evidence="9">
    <location>
        <begin position="1"/>
        <end position="50"/>
    </location>
</feature>
<evidence type="ECO:0000256" key="9">
    <source>
        <dbReference type="SAM" id="MobiDB-lite"/>
    </source>
</evidence>
<dbReference type="GO" id="GO:0006310">
    <property type="term" value="P:DNA recombination"/>
    <property type="evidence" value="ECO:0007669"/>
    <property type="project" value="UniProtKB-KW"/>
</dbReference>
<dbReference type="EMBL" id="LRBV02000001">
    <property type="status" value="NOT_ANNOTATED_CDS"/>
    <property type="molecule type" value="Genomic_DNA"/>
</dbReference>
<dbReference type="GO" id="GO:0003964">
    <property type="term" value="F:RNA-directed DNA polymerase activity"/>
    <property type="evidence" value="ECO:0007669"/>
    <property type="project" value="UniProtKB-KW"/>
</dbReference>
<dbReference type="Pfam" id="PF17917">
    <property type="entry name" value="RT_RNaseH"/>
    <property type="match status" value="1"/>
</dbReference>
<dbReference type="Pfam" id="PF03732">
    <property type="entry name" value="Retrotrans_gag"/>
    <property type="match status" value="1"/>
</dbReference>
<keyword evidence="7" id="KW-0695">RNA-directed DNA polymerase</keyword>
<feature type="region of interest" description="Disordered" evidence="9">
    <location>
        <begin position="647"/>
        <end position="668"/>
    </location>
</feature>
<feature type="compositionally biased region" description="Polar residues" evidence="9">
    <location>
        <begin position="37"/>
        <end position="47"/>
    </location>
</feature>
<dbReference type="PANTHER" id="PTHR48475">
    <property type="entry name" value="RIBONUCLEASE H"/>
    <property type="match status" value="1"/>
</dbReference>
<dbReference type="Gene3D" id="3.30.420.10">
    <property type="entry name" value="Ribonuclease H-like superfamily/Ribonuclease H"/>
    <property type="match status" value="2"/>
</dbReference>
<feature type="domain" description="Integrase catalytic" evidence="12">
    <location>
        <begin position="2126"/>
        <end position="2285"/>
    </location>
</feature>
<dbReference type="GO" id="GO:0015074">
    <property type="term" value="P:DNA integration"/>
    <property type="evidence" value="ECO:0007669"/>
    <property type="project" value="InterPro"/>
</dbReference>
<evidence type="ECO:0000313" key="14">
    <source>
        <dbReference type="Proteomes" id="UP000594261"/>
    </source>
</evidence>
<protein>
    <recommendedName>
        <fullName evidence="1">RNA-directed DNA polymerase</fullName>
        <ecNumber evidence="1">2.7.7.49</ecNumber>
    </recommendedName>
</protein>
<keyword evidence="2" id="KW-0808">Transferase</keyword>
<evidence type="ECO:0000259" key="12">
    <source>
        <dbReference type="PROSITE" id="PS50994"/>
    </source>
</evidence>
<dbReference type="SUPFAM" id="SSF50630">
    <property type="entry name" value="Acid proteases"/>
    <property type="match status" value="1"/>
</dbReference>
<dbReference type="CDD" id="cd09279">
    <property type="entry name" value="RNase_HI_like"/>
    <property type="match status" value="1"/>
</dbReference>
<dbReference type="InterPro" id="IPR043502">
    <property type="entry name" value="DNA/RNA_pol_sf"/>
</dbReference>
<feature type="domain" description="Reverse transcriptase" evidence="10">
    <location>
        <begin position="1416"/>
        <end position="1595"/>
    </location>
</feature>
<dbReference type="PANTHER" id="PTHR48475:SF1">
    <property type="entry name" value="RNASE H TYPE-1 DOMAIN-CONTAINING PROTEIN"/>
    <property type="match status" value="1"/>
</dbReference>
<evidence type="ECO:0000256" key="5">
    <source>
        <dbReference type="ARBA" id="ARBA00022759"/>
    </source>
</evidence>
<feature type="compositionally biased region" description="Basic and acidic residues" evidence="9">
    <location>
        <begin position="179"/>
        <end position="188"/>
    </location>
</feature>
<dbReference type="InterPro" id="IPR036397">
    <property type="entry name" value="RNaseH_sf"/>
</dbReference>
<dbReference type="SUPFAM" id="SSF56672">
    <property type="entry name" value="DNA/RNA polymerases"/>
    <property type="match status" value="1"/>
</dbReference>
<evidence type="ECO:0000256" key="8">
    <source>
        <dbReference type="ARBA" id="ARBA00023172"/>
    </source>
</evidence>
<dbReference type="Gene3D" id="1.10.340.70">
    <property type="match status" value="1"/>
</dbReference>
<reference evidence="13 14" key="1">
    <citation type="journal article" date="2016" name="G3 (Bethesda)">
        <title>First Draft Assembly and Annotation of the Genome of a California Endemic Oak Quercus lobata Nee (Fagaceae).</title>
        <authorList>
            <person name="Sork V.L."/>
            <person name="Fitz-Gibbon S.T."/>
            <person name="Puiu D."/>
            <person name="Crepeau M."/>
            <person name="Gugger P.F."/>
            <person name="Sherman R."/>
            <person name="Stevens K."/>
            <person name="Langley C.H."/>
            <person name="Pellegrini M."/>
            <person name="Salzberg S.L."/>
        </authorList>
    </citation>
    <scope>NUCLEOTIDE SEQUENCE [LARGE SCALE GENOMIC DNA]</scope>
    <source>
        <strain evidence="13 14">cv. SW786</strain>
    </source>
</reference>
<dbReference type="FunFam" id="3.30.70.270:FF:000020">
    <property type="entry name" value="Transposon Tf2-6 polyprotein-like Protein"/>
    <property type="match status" value="1"/>
</dbReference>
<dbReference type="Proteomes" id="UP000594261">
    <property type="component" value="Chromosome 1"/>
</dbReference>
<keyword evidence="6" id="KW-0378">Hydrolase</keyword>
<keyword evidence="8" id="KW-0233">DNA recombination</keyword>
<reference evidence="13" key="2">
    <citation type="submission" date="2021-01" db="UniProtKB">
        <authorList>
            <consortium name="EnsemblPlants"/>
        </authorList>
    </citation>
    <scope>IDENTIFICATION</scope>
</reference>
<name>A0A7N2KMQ3_QUELO</name>
<dbReference type="Pfam" id="PF13456">
    <property type="entry name" value="RVT_3"/>
    <property type="match status" value="1"/>
</dbReference>
<keyword evidence="3" id="KW-0548">Nucleotidyltransferase</keyword>
<dbReference type="InParanoid" id="A0A7N2KMQ3"/>
<keyword evidence="4" id="KW-0540">Nuclease</keyword>
<evidence type="ECO:0000256" key="1">
    <source>
        <dbReference type="ARBA" id="ARBA00012493"/>
    </source>
</evidence>
<sequence>MASSKNVRKSVVDDSSADEYVGPITRSRSKALDRLQPQPTQENQSPADISLDFLVNRKATTKDSSTSEDLEISNESSPTKTFSINSWPVMRNLRSEVPLTHPVSSFSPSSIEVMPVMMTNTSTMEEKMAEMEQRVILLTKALEEKDVKIATLMNKLEVQDSGESSLGPEQPPGFTFKGENVKGDKGKGGEGTSQHGHSTSMASISVQQLQDMITNTIRAQYGGSSTSSLIYSKPYTKRIDNMRMPNGYQPPKFLQFHGKGNPKQHIAHFVETCENAGTQGGLFVKQFVRSLKGNAFDWYTDLEPESIDSWEQLEREFLNRFYSTRRTVSMMELTNTKQWKDEPVVDYINRWRSLSLDCKDRLTEISVIEMCIQGMHWGLLYILQGVKPRTFEELATRAHDMELSISSHGNTKPPVPEERKERREIRKNDRNVKSNIKDSMNVNPAPVKISTKNVKANEKRPEGGQQRETCRSSLKEWEQKVYPFLDADMPEMLEQLLKLKLIELPECKRPEEMRKVDDPNYCKYHRIISHPIQKCFVLKELIMKLAKERKIDLDFNDVAQSNPVTFSCGLPSSLSPNTKQGANTTLIHFGSLEPVQIQLSQKAPDYNSDDDKRSTMDEEEGWTIVTRKRWKKKRAFPLHLITRESKRAQNQIQPWSKRMSDKRQGRLGTKVYEDSAQIQKSRKLITLEEFFPRKFFQNDSAEAVHTISRCEIQDEKEDVDHDDPKETLSSLEKFQSQVDEVEPLQSPTSPKEVLTRALEEPEIYAPHTNTLQQTQGCYACSPDLTFTDEDLLLGSKPHNRPLYVSGYAREQRIERILVDGGSTVNILPKMTMKRLGFTMEELSHSRLVIQGFNQGGQRAIGLIHLELSIGELKSNVLFHVIDAKTTYNMLLGRPWIHENGIVPSTLHQCFKFFQNGIKKVDADLKPFAETETHFADAKFYAKEDISSEVLPVEIPSMKSKQDEKEHVKFIAKKDISSPKKGPEPFLRYIPLSHRKNGQSPFAECLQPTKDMGRPAKLTMEDVAILKEDHVMPLTSSTNPLPSKPLNGFVRSLQTPIEHGILPSGRTKEWFDPKAYRLLAKAGYDFSKREDLGKLIPEATGEKMHGLSKTQRKMRLEGHEIHIPKTGLGYTPEQPAQIWIKKRSDPSSSQYITVEVGESSNQRKDHSSPHVSVFDRIEASSSRITVFDRLNTTCLTPNRDTLACKSVFDRLGATKRPIDSHSQSSINFDVQGEKKANDEIRSSIPSRMKRNFTLEINTQGSLKVKRRTIVHTSQSPVHDEEIEEVSSSFHITIEESTLSDAEATNEEVDEAPPALEDGGQATVDELKEINLGTVEEPRPTFISALLTPEEEEGYLKLLVEYKDVFAWTYKEMPGLNPSIALHHLAVKKGVRPVKQAQRRFRPELIPQIETEVNKLIEAGFIREVQYPEWIANIVPVKKKNGQIRVCVDFRDLNNACPKDDFPLPITEVMVDATTGHEALSFMDGSSGYNQIRMNPKDEQLTAFRTPKGIYCYKVMPFGLKNAGATYQRAMQKIFDNVLHKYVECYVDDLVVKTKRREDHLADLRSVFTRLRKYQLKMNPRKCAFGVTSGKFLGFIVRHRGIEIDQSKIEAIQKMPEPKNLRELRGLQGKLAYIRRFISNLAGRCQPFNRLMKKDVHFEWDEACSNAFALIKRYLLNPPVLGAPIPGKPLVLYIAAQERSLGALMAQENKEGKERALYYLSRTLNGAELNYSPIEKMCLALFFAIDKLEHYMQVYTVRLIAKADPIKYVLSRPVVSGRIARWAVLLQQYDLAYIPQKAVKGQALADFLVDHPVPSDWEFSDDFPDEDVFYIEEMPPWIMFFDGAARREGAGAGVVFVSPQRQILLYSFSLSELCSNNVAEYQALIIGLQMAIEMGIAQLEIFGDSKLIINQILEQYDVKKEDLIPFCKYAKKLLANFEATTLEHIPRKENRQADALANLATALALSQEETTKVAISQRWVVPLVVEEEEEEQANIISVCLVEKEDWRQVIIEYLQHGRLPDDKRHRTEIRRRAARFIYYKDTLFRRSFDGLFLRCLGEEEAKQALEEAHSGICGAHQSGPKLHYRIKRMGYYWPTMVQDSMECAKKCEACQYHANFIHQPPEPLHPTVASWPFDAWGLDAIGPLPKSSGGHLYILAATDYFSKWAEAVPLREVKKETVVNFIRTHLIYRYGVPRYIITDNGKPFYNRLMTELCEKFEFKQYNSSMYNAPANGLAEAFNKTLGSLLKKVVSKTKRDWHERIGEALWAYRTTFRTPTQATPYSLVYGVEAVLPLERQIPSLRIAIQEGLTGEENAKLRLQELEALDEKRLEAQQRLECYQARLSSAFNKRVKPRSFQVGDLVLAVRRPIITTHRTGNKFTSKWDGPYVVQEVYTNGAYKLIDNDGVRIGPINGKFLKRFYA</sequence>